<evidence type="ECO:0000256" key="1">
    <source>
        <dbReference type="ARBA" id="ARBA00022723"/>
    </source>
</evidence>
<dbReference type="OrthoDB" id="4236860at2759"/>
<dbReference type="PANTHER" id="PTHR31944:SF131">
    <property type="entry name" value="HEME-RESPONSIVE ZINC FINGER TRANSCRIPTION FACTOR HAP1"/>
    <property type="match status" value="1"/>
</dbReference>
<evidence type="ECO:0000256" key="3">
    <source>
        <dbReference type="ARBA" id="ARBA00023015"/>
    </source>
</evidence>
<dbReference type="CDD" id="cd12148">
    <property type="entry name" value="fungal_TF_MHR"/>
    <property type="match status" value="1"/>
</dbReference>
<dbReference type="Pfam" id="PF00172">
    <property type="entry name" value="Zn_clus"/>
    <property type="match status" value="1"/>
</dbReference>
<evidence type="ECO:0000256" key="2">
    <source>
        <dbReference type="ARBA" id="ARBA00022833"/>
    </source>
</evidence>
<dbReference type="InterPro" id="IPR001138">
    <property type="entry name" value="Zn2Cys6_DnaBD"/>
</dbReference>
<feature type="compositionally biased region" description="Low complexity" evidence="7">
    <location>
        <begin position="145"/>
        <end position="154"/>
    </location>
</feature>
<dbReference type="SUPFAM" id="SSF57701">
    <property type="entry name" value="Zn2/Cys6 DNA-binding domain"/>
    <property type="match status" value="1"/>
</dbReference>
<dbReference type="InterPro" id="IPR036864">
    <property type="entry name" value="Zn2-C6_fun-type_DNA-bd_sf"/>
</dbReference>
<feature type="region of interest" description="Disordered" evidence="7">
    <location>
        <begin position="140"/>
        <end position="165"/>
    </location>
</feature>
<evidence type="ECO:0000256" key="7">
    <source>
        <dbReference type="SAM" id="MobiDB-lite"/>
    </source>
</evidence>
<keyword evidence="4" id="KW-0238">DNA-binding</keyword>
<feature type="region of interest" description="Disordered" evidence="7">
    <location>
        <begin position="74"/>
        <end position="106"/>
    </location>
</feature>
<dbReference type="AlphaFoldDB" id="A0A0L1IZB4"/>
<feature type="compositionally biased region" description="Basic and acidic residues" evidence="7">
    <location>
        <begin position="1"/>
        <end position="17"/>
    </location>
</feature>
<keyword evidence="2" id="KW-0862">Zinc</keyword>
<evidence type="ECO:0000259" key="8">
    <source>
        <dbReference type="PROSITE" id="PS50048"/>
    </source>
</evidence>
<dbReference type="EMBL" id="JNOM01000184">
    <property type="protein sequence ID" value="KNG84859.1"/>
    <property type="molecule type" value="Genomic_DNA"/>
</dbReference>
<evidence type="ECO:0000313" key="9">
    <source>
        <dbReference type="EMBL" id="KNG84859.1"/>
    </source>
</evidence>
<dbReference type="RefSeq" id="XP_015405782.1">
    <property type="nucleotide sequence ID" value="XM_015552909.1"/>
</dbReference>
<organism evidence="9 10">
    <name type="scientific">Aspergillus nomiae NRRL (strain ATCC 15546 / NRRL 13137 / CBS 260.88 / M93)</name>
    <dbReference type="NCBI Taxonomy" id="1509407"/>
    <lineage>
        <taxon>Eukaryota</taxon>
        <taxon>Fungi</taxon>
        <taxon>Dikarya</taxon>
        <taxon>Ascomycota</taxon>
        <taxon>Pezizomycotina</taxon>
        <taxon>Eurotiomycetes</taxon>
        <taxon>Eurotiomycetidae</taxon>
        <taxon>Eurotiales</taxon>
        <taxon>Aspergillaceae</taxon>
        <taxon>Aspergillus</taxon>
        <taxon>Aspergillus subgen. Circumdati</taxon>
    </lineage>
</organism>
<dbReference type="GO" id="GO:0006351">
    <property type="term" value="P:DNA-templated transcription"/>
    <property type="evidence" value="ECO:0007669"/>
    <property type="project" value="InterPro"/>
</dbReference>
<dbReference type="InterPro" id="IPR051430">
    <property type="entry name" value="Fungal_TF_Env_Response"/>
</dbReference>
<dbReference type="GeneID" id="26809457"/>
<reference evidence="9 10" key="1">
    <citation type="submission" date="2014-06" db="EMBL/GenBank/DDBJ databases">
        <title>The Genome of the Aflatoxigenic Filamentous Fungus Aspergillus nomius.</title>
        <authorList>
            <person name="Moore M.G."/>
            <person name="Shannon B.M."/>
            <person name="Brian M.M."/>
        </authorList>
    </citation>
    <scope>NUCLEOTIDE SEQUENCE [LARGE SCALE GENOMIC DNA]</scope>
    <source>
        <strain evidence="9 10">NRRL 13137</strain>
    </source>
</reference>
<evidence type="ECO:0000313" key="10">
    <source>
        <dbReference type="Proteomes" id="UP000037505"/>
    </source>
</evidence>
<dbReference type="GO" id="GO:0008270">
    <property type="term" value="F:zinc ion binding"/>
    <property type="evidence" value="ECO:0007669"/>
    <property type="project" value="InterPro"/>
</dbReference>
<evidence type="ECO:0000256" key="4">
    <source>
        <dbReference type="ARBA" id="ARBA00023125"/>
    </source>
</evidence>
<gene>
    <name evidence="9" type="ORF">ANOM_007653</name>
</gene>
<feature type="compositionally biased region" description="Polar residues" evidence="7">
    <location>
        <begin position="75"/>
        <end position="100"/>
    </location>
</feature>
<dbReference type="Gene3D" id="4.10.240.10">
    <property type="entry name" value="Zn(2)-C6 fungal-type DNA-binding domain"/>
    <property type="match status" value="1"/>
</dbReference>
<evidence type="ECO:0000256" key="5">
    <source>
        <dbReference type="ARBA" id="ARBA00023163"/>
    </source>
</evidence>
<dbReference type="GO" id="GO:0000978">
    <property type="term" value="F:RNA polymerase II cis-regulatory region sequence-specific DNA binding"/>
    <property type="evidence" value="ECO:0007669"/>
    <property type="project" value="TreeGrafter"/>
</dbReference>
<name>A0A0L1IZB4_ASPN3</name>
<dbReference type="GO" id="GO:0005634">
    <property type="term" value="C:nucleus"/>
    <property type="evidence" value="ECO:0007669"/>
    <property type="project" value="TreeGrafter"/>
</dbReference>
<sequence length="764" mass="86229">MSESASHHRLPEPERSPSKTRQSGQGDAPPRKKRRRQINSCAECRRRRSRCDRRLPCGECTKNKCSCHYIDDLDTPTTQQPRDPSEKNVSFPSTVPSISQELPLPDPPSLTPALEDLTARVSKVESLLNTYLPLLSSQNATEPLPQTQPTHPQPQYRPANTSITASPSNVPIKIPKIFEAEGYLRGKNGRKTEFVSSRHWTGLIYLFPEIYLLRHRPNSHPICYMINQVFMGIRERAKKQKPEPLSSLVPSLSLDTALRAIIPSKTVASALLDAYFENFEKIHRVIHIPSFKEEFEAFWRSPGSLSLSWVANLVIILRLGLLAHPNPESISKDVSPEWLRYIESQGLQLAELFSHCRSSEGRPSLDHVQTQCLLVVARITDGSKATVAWKLAGQLVQTCLIMGFHRESELVGGHMSIFDAEMRRRLWTTALELYLHVSRHASVQEPFLQAQYNIRRPLDINDRDLSANMTRLPTPDVKVSATDTSLQHAVSESLGLRLRLANSKHNDIGLAELPGEHCASCGLRNRLLSKAPHGLSNRQFFDQGTYDQRQHAMTCLTHQSAFLHYILADLFKSDLHPKEQVLDTCRSILSLYQHPDLSPVQRFIIGRWYRNDILTSVICLCLTLKVAQPDDPDTYVIPPTRDLCLVQQYFKLVEDTLYILSMRREQNQNEMEEHVLLVLLFAIVKSKGVETDIPGQLQECLGKFGLPVSPPPCNNTLEGTSDSLASGPNVETFAPTPKSFSSADMDMVFDIDLFMSEFALDIPF</sequence>
<keyword evidence="1" id="KW-0479">Metal-binding</keyword>
<dbReference type="GO" id="GO:0001228">
    <property type="term" value="F:DNA-binding transcription activator activity, RNA polymerase II-specific"/>
    <property type="evidence" value="ECO:0007669"/>
    <property type="project" value="TreeGrafter"/>
</dbReference>
<protein>
    <recommendedName>
        <fullName evidence="8">Zn(2)-C6 fungal-type domain-containing protein</fullName>
    </recommendedName>
</protein>
<accession>A0A0L1IZB4</accession>
<comment type="caution">
    <text evidence="9">The sequence shown here is derived from an EMBL/GenBank/DDBJ whole genome shotgun (WGS) entry which is preliminary data.</text>
</comment>
<feature type="domain" description="Zn(2)-C6 fungal-type" evidence="8">
    <location>
        <begin position="40"/>
        <end position="69"/>
    </location>
</feature>
<dbReference type="PROSITE" id="PS50048">
    <property type="entry name" value="ZN2_CY6_FUNGAL_2"/>
    <property type="match status" value="1"/>
</dbReference>
<dbReference type="InterPro" id="IPR007219">
    <property type="entry name" value="XnlR_reg_dom"/>
</dbReference>
<keyword evidence="3" id="KW-0805">Transcription regulation</keyword>
<proteinExistence type="predicted"/>
<dbReference type="PANTHER" id="PTHR31944">
    <property type="entry name" value="HEME-RESPONSIVE ZINC FINGER TRANSCRIPTION FACTOR HAP1"/>
    <property type="match status" value="1"/>
</dbReference>
<dbReference type="SMART" id="SM00066">
    <property type="entry name" value="GAL4"/>
    <property type="match status" value="1"/>
</dbReference>
<keyword evidence="5" id="KW-0804">Transcription</keyword>
<dbReference type="Pfam" id="PF04082">
    <property type="entry name" value="Fungal_trans"/>
    <property type="match status" value="1"/>
</dbReference>
<keyword evidence="6" id="KW-0539">Nucleus</keyword>
<dbReference type="PROSITE" id="PS00463">
    <property type="entry name" value="ZN2_CY6_FUNGAL_1"/>
    <property type="match status" value="1"/>
</dbReference>
<feature type="region of interest" description="Disordered" evidence="7">
    <location>
        <begin position="1"/>
        <end position="39"/>
    </location>
</feature>
<evidence type="ECO:0000256" key="6">
    <source>
        <dbReference type="ARBA" id="ARBA00023242"/>
    </source>
</evidence>
<dbReference type="Proteomes" id="UP000037505">
    <property type="component" value="Unassembled WGS sequence"/>
</dbReference>
<keyword evidence="10" id="KW-1185">Reference proteome</keyword>